<organism evidence="2 3">
    <name type="scientific">Lipomyces starkeyi NRRL Y-11557</name>
    <dbReference type="NCBI Taxonomy" id="675824"/>
    <lineage>
        <taxon>Eukaryota</taxon>
        <taxon>Fungi</taxon>
        <taxon>Dikarya</taxon>
        <taxon>Ascomycota</taxon>
        <taxon>Saccharomycotina</taxon>
        <taxon>Lipomycetes</taxon>
        <taxon>Lipomycetales</taxon>
        <taxon>Lipomycetaceae</taxon>
        <taxon>Lipomyces</taxon>
    </lineage>
</organism>
<gene>
    <name evidence="2" type="ORF">LIPSTDRAFT_102887</name>
</gene>
<dbReference type="AlphaFoldDB" id="A0A1E3QCR8"/>
<protein>
    <submittedName>
        <fullName evidence="2">Uncharacterized protein</fullName>
    </submittedName>
</protein>
<keyword evidence="3" id="KW-1185">Reference proteome</keyword>
<name>A0A1E3QCR8_LIPST</name>
<evidence type="ECO:0000313" key="3">
    <source>
        <dbReference type="Proteomes" id="UP000094385"/>
    </source>
</evidence>
<evidence type="ECO:0000256" key="1">
    <source>
        <dbReference type="SAM" id="MobiDB-lite"/>
    </source>
</evidence>
<feature type="region of interest" description="Disordered" evidence="1">
    <location>
        <begin position="1"/>
        <end position="32"/>
    </location>
</feature>
<evidence type="ECO:0000313" key="2">
    <source>
        <dbReference type="EMBL" id="ODQ74827.1"/>
    </source>
</evidence>
<dbReference type="OrthoDB" id="10445410at2759"/>
<sequence length="122" mass="13231">MVPQAQQFQDPPSNLPIQQVNPKRAVQQGSIETSGGLVSARSLALSSTTGEQSTVVEKSAHTSIHSVPDFLGQLRHLEAITSDLLSQMSGKQKRELDAMLLRMLWKTHVAAEPLVPVLTGHN</sequence>
<dbReference type="EMBL" id="KV454291">
    <property type="protein sequence ID" value="ODQ74827.1"/>
    <property type="molecule type" value="Genomic_DNA"/>
</dbReference>
<reference evidence="2 3" key="1">
    <citation type="journal article" date="2016" name="Proc. Natl. Acad. Sci. U.S.A.">
        <title>Comparative genomics of biotechnologically important yeasts.</title>
        <authorList>
            <person name="Riley R."/>
            <person name="Haridas S."/>
            <person name="Wolfe K.H."/>
            <person name="Lopes M.R."/>
            <person name="Hittinger C.T."/>
            <person name="Goeker M."/>
            <person name="Salamov A.A."/>
            <person name="Wisecaver J.H."/>
            <person name="Long T.M."/>
            <person name="Calvey C.H."/>
            <person name="Aerts A.L."/>
            <person name="Barry K.W."/>
            <person name="Choi C."/>
            <person name="Clum A."/>
            <person name="Coughlan A.Y."/>
            <person name="Deshpande S."/>
            <person name="Douglass A.P."/>
            <person name="Hanson S.J."/>
            <person name="Klenk H.-P."/>
            <person name="LaButti K.M."/>
            <person name="Lapidus A."/>
            <person name="Lindquist E.A."/>
            <person name="Lipzen A.M."/>
            <person name="Meier-Kolthoff J.P."/>
            <person name="Ohm R.A."/>
            <person name="Otillar R.P."/>
            <person name="Pangilinan J.L."/>
            <person name="Peng Y."/>
            <person name="Rokas A."/>
            <person name="Rosa C.A."/>
            <person name="Scheuner C."/>
            <person name="Sibirny A.A."/>
            <person name="Slot J.C."/>
            <person name="Stielow J.B."/>
            <person name="Sun H."/>
            <person name="Kurtzman C.P."/>
            <person name="Blackwell M."/>
            <person name="Grigoriev I.V."/>
            <person name="Jeffries T.W."/>
        </authorList>
    </citation>
    <scope>NUCLEOTIDE SEQUENCE [LARGE SCALE GENOMIC DNA]</scope>
    <source>
        <strain evidence="2 3">NRRL Y-11557</strain>
    </source>
</reference>
<accession>A0A1E3QCR8</accession>
<dbReference type="Proteomes" id="UP000094385">
    <property type="component" value="Unassembled WGS sequence"/>
</dbReference>
<proteinExistence type="predicted"/>